<evidence type="ECO:0000256" key="1">
    <source>
        <dbReference type="ARBA" id="ARBA00001913"/>
    </source>
</evidence>
<evidence type="ECO:0000256" key="2">
    <source>
        <dbReference type="ARBA" id="ARBA00011245"/>
    </source>
</evidence>
<dbReference type="PANTHER" id="PTHR35803:SF1">
    <property type="entry name" value="GLUCAN 1,4-ALPHA-GLUCOSIDASE SUSB"/>
    <property type="match status" value="1"/>
</dbReference>
<dbReference type="OrthoDB" id="1109141at2"/>
<dbReference type="SUPFAM" id="SSF51445">
    <property type="entry name" value="(Trans)glycosidases"/>
    <property type="match status" value="1"/>
</dbReference>
<dbReference type="InterPro" id="IPR029486">
    <property type="entry name" value="GH97_N"/>
</dbReference>
<proteinExistence type="predicted"/>
<dbReference type="InterPro" id="IPR019563">
    <property type="entry name" value="GH97_catalytic"/>
</dbReference>
<dbReference type="EMBL" id="RAPQ01000009">
    <property type="protein sequence ID" value="RKE02596.1"/>
    <property type="molecule type" value="Genomic_DNA"/>
</dbReference>
<dbReference type="Pfam" id="PF14509">
    <property type="entry name" value="GH97_C"/>
    <property type="match status" value="1"/>
</dbReference>
<evidence type="ECO:0000313" key="7">
    <source>
        <dbReference type="EMBL" id="RKE02596.1"/>
    </source>
</evidence>
<dbReference type="AlphaFoldDB" id="A0A419X4A9"/>
<evidence type="ECO:0000259" key="6">
    <source>
        <dbReference type="Pfam" id="PF14509"/>
    </source>
</evidence>
<evidence type="ECO:0000259" key="4">
    <source>
        <dbReference type="Pfam" id="PF10566"/>
    </source>
</evidence>
<dbReference type="PROSITE" id="PS51257">
    <property type="entry name" value="PROKAR_LIPOPROTEIN"/>
    <property type="match status" value="1"/>
</dbReference>
<dbReference type="InterPro" id="IPR052720">
    <property type="entry name" value="Glycosyl_hydrolase_97"/>
</dbReference>
<dbReference type="Gene3D" id="3.20.20.70">
    <property type="entry name" value="Aldolase class I"/>
    <property type="match status" value="1"/>
</dbReference>
<dbReference type="GO" id="GO:0030246">
    <property type="term" value="F:carbohydrate binding"/>
    <property type="evidence" value="ECO:0007669"/>
    <property type="project" value="InterPro"/>
</dbReference>
<dbReference type="PANTHER" id="PTHR35803">
    <property type="entry name" value="GLUCAN 1,4-ALPHA-GLUCOSIDASE SUSB-RELATED"/>
    <property type="match status" value="1"/>
</dbReference>
<comment type="subunit">
    <text evidence="2">Monomer.</text>
</comment>
<dbReference type="InterPro" id="IPR014718">
    <property type="entry name" value="GH-type_carb-bd"/>
</dbReference>
<dbReference type="InterPro" id="IPR013785">
    <property type="entry name" value="Aldolase_TIM"/>
</dbReference>
<dbReference type="Proteomes" id="UP000284531">
    <property type="component" value="Unassembled WGS sequence"/>
</dbReference>
<evidence type="ECO:0000259" key="5">
    <source>
        <dbReference type="Pfam" id="PF14508"/>
    </source>
</evidence>
<keyword evidence="8" id="KW-1185">Reference proteome</keyword>
<organism evidence="7 8">
    <name type="scientific">Marinifilum flexuosum</name>
    <dbReference type="NCBI Taxonomy" id="1117708"/>
    <lineage>
        <taxon>Bacteria</taxon>
        <taxon>Pseudomonadati</taxon>
        <taxon>Bacteroidota</taxon>
        <taxon>Bacteroidia</taxon>
        <taxon>Marinilabiliales</taxon>
        <taxon>Marinifilaceae</taxon>
    </lineage>
</organism>
<protein>
    <submittedName>
        <fullName evidence="7">Alpha-glucosidase</fullName>
    </submittedName>
</protein>
<dbReference type="Gene3D" id="2.70.98.10">
    <property type="match status" value="1"/>
</dbReference>
<accession>A0A419X4A9</accession>
<sequence>MKSPKLQQLLTSLILLAFLGYGCHPKQEVLLTSPNQKLMVSAGQHEGQPFYKLIANRDTLIHNSHLGLIFQNILKQTNNYTLEAVETSKTDTLWETVWGEDQFIKEQSNNVCLSFRQTQAPHLQMKIQFRLFDDGLGFRYQIPPQEGIDSLFLVDEITEFNLTGNHQSWWTPVDYDSYEKAYQTSQVSEVDSVQTPFTMKTDKGYYLSIHEAGLVDYASMTLKRNKDKMLSLECNLVPWPDGIKVKADKTLQSPWRSIQVGEKAVDLINSHLIVNLNEPNKLTNTSWIKPIKYMGIWWGMHLGQQTWFTGPQHGATTKNTKELIDFAAANQFEGVLVEGWNPDWKKFGEWTYTQTYPDFDLPQLSQYGKSKKVQIIGHHETSGHVENYESQLDSALQFYSKHNVKNIKTGYVGPIKNGQYHQGQWMVNHYQKVVEKAAEHEICIIAHEPVKPTGLRRTYPNFLSREGALGQEFNAPWSAVNNSPAHTTILPFTRLLAGPMDFTPGIFGLTYEKYGIRDKRVNTTLAKQLALYVVIYSPVQMAADLIENYKNQPAFQFLKDVPVDWEKSIALEGGPGEFISIARKDRHSSDWFLGSISNETAREVSIPLSFLEAGKKYLAVSYQDGQNADWKTNPYSIKISEKEVTSEDKLTAWLAAGGGLAIHFIAKGE</sequence>
<name>A0A419X4A9_9BACT</name>
<dbReference type="Pfam" id="PF14508">
    <property type="entry name" value="GH97_N"/>
    <property type="match status" value="1"/>
</dbReference>
<feature type="domain" description="Glycosyl-hydrolase 97 catalytic" evidence="4">
    <location>
        <begin position="297"/>
        <end position="468"/>
    </location>
</feature>
<feature type="domain" description="Glycosyl-hydrolase 97 C-terminal oligomerisation" evidence="6">
    <location>
        <begin position="564"/>
        <end position="664"/>
    </location>
</feature>
<comment type="cofactor">
    <cofactor evidence="1">
        <name>Ca(2+)</name>
        <dbReference type="ChEBI" id="CHEBI:29108"/>
    </cofactor>
</comment>
<dbReference type="Pfam" id="PF10566">
    <property type="entry name" value="Glyco_hydro_97"/>
    <property type="match status" value="1"/>
</dbReference>
<dbReference type="RefSeq" id="WP_120240452.1">
    <property type="nucleotide sequence ID" value="NZ_RAPQ01000009.1"/>
</dbReference>
<keyword evidence="3" id="KW-0106">Calcium</keyword>
<gene>
    <name evidence="7" type="ORF">BXY64_2691</name>
</gene>
<evidence type="ECO:0000313" key="8">
    <source>
        <dbReference type="Proteomes" id="UP000284531"/>
    </source>
</evidence>
<feature type="domain" description="Glycosyl-hydrolase 97 N-terminal" evidence="5">
    <location>
        <begin position="31"/>
        <end position="279"/>
    </location>
</feature>
<dbReference type="InterPro" id="IPR029483">
    <property type="entry name" value="GH97_C"/>
</dbReference>
<evidence type="ECO:0000256" key="3">
    <source>
        <dbReference type="ARBA" id="ARBA00022837"/>
    </source>
</evidence>
<dbReference type="InterPro" id="IPR017853">
    <property type="entry name" value="GH"/>
</dbReference>
<comment type="caution">
    <text evidence="7">The sequence shown here is derived from an EMBL/GenBank/DDBJ whole genome shotgun (WGS) entry which is preliminary data.</text>
</comment>
<reference evidence="7 8" key="1">
    <citation type="submission" date="2018-09" db="EMBL/GenBank/DDBJ databases">
        <title>Genomic Encyclopedia of Archaeal and Bacterial Type Strains, Phase II (KMG-II): from individual species to whole genera.</title>
        <authorList>
            <person name="Goeker M."/>
        </authorList>
    </citation>
    <scope>NUCLEOTIDE SEQUENCE [LARGE SCALE GENOMIC DNA]</scope>
    <source>
        <strain evidence="7 8">DSM 21950</strain>
    </source>
</reference>